<organism evidence="2 3">
    <name type="scientific">Anaeromyxobacter paludicola</name>
    <dbReference type="NCBI Taxonomy" id="2918171"/>
    <lineage>
        <taxon>Bacteria</taxon>
        <taxon>Pseudomonadati</taxon>
        <taxon>Myxococcota</taxon>
        <taxon>Myxococcia</taxon>
        <taxon>Myxococcales</taxon>
        <taxon>Cystobacterineae</taxon>
        <taxon>Anaeromyxobacteraceae</taxon>
        <taxon>Anaeromyxobacter</taxon>
    </lineage>
</organism>
<dbReference type="InterPro" id="IPR029052">
    <property type="entry name" value="Metallo-depent_PP-like"/>
</dbReference>
<accession>A0ABN6N5Y7</accession>
<dbReference type="PANTHER" id="PTHR12905">
    <property type="entry name" value="METALLOPHOSPHOESTERASE"/>
    <property type="match status" value="1"/>
</dbReference>
<dbReference type="InterPro" id="IPR004843">
    <property type="entry name" value="Calcineurin-like_PHP"/>
</dbReference>
<protein>
    <submittedName>
        <fullName evidence="2">Metallophosphoesterase</fullName>
    </submittedName>
</protein>
<dbReference type="Gene3D" id="3.60.21.10">
    <property type="match status" value="1"/>
</dbReference>
<dbReference type="InterPro" id="IPR051693">
    <property type="entry name" value="UPF0046_metallophosphoest"/>
</dbReference>
<dbReference type="RefSeq" id="WP_248345767.1">
    <property type="nucleotide sequence ID" value="NZ_AP025592.1"/>
</dbReference>
<name>A0ABN6N5Y7_9BACT</name>
<dbReference type="SUPFAM" id="SSF56300">
    <property type="entry name" value="Metallo-dependent phosphatases"/>
    <property type="match status" value="1"/>
</dbReference>
<proteinExistence type="predicted"/>
<sequence>MKLRLLCFSDLHRDLGAAQALSRTGLVGGFDLLLCAGDLAVDGAHEPGLTTLLSRAGTEILAVPGNHDGEGYPAELAAAGWTDLHDQLLQRGQWWFAGFGLVGSPPGTGEEPADADRMLSLLRRAEAVPKDRLVLVTHLPPAGTLAARDRRFVDRGSALLAEWVARHQPAALVCGHVHHPEPVVDRIGGTVVVLGGPRGHALTCQAP</sequence>
<evidence type="ECO:0000313" key="2">
    <source>
        <dbReference type="EMBL" id="BDG08588.1"/>
    </source>
</evidence>
<evidence type="ECO:0000313" key="3">
    <source>
        <dbReference type="Proteomes" id="UP001162734"/>
    </source>
</evidence>
<dbReference type="Pfam" id="PF00149">
    <property type="entry name" value="Metallophos"/>
    <property type="match status" value="1"/>
</dbReference>
<reference evidence="3" key="1">
    <citation type="journal article" date="2022" name="Int. J. Syst. Evol. Microbiol.">
        <title>Anaeromyxobacter oryzae sp. nov., Anaeromyxobacter diazotrophicus sp. nov. and Anaeromyxobacter paludicola sp. nov., isolated from paddy soils.</title>
        <authorList>
            <person name="Itoh H."/>
            <person name="Xu Z."/>
            <person name="Mise K."/>
            <person name="Masuda Y."/>
            <person name="Ushijima N."/>
            <person name="Hayakawa C."/>
            <person name="Shiratori Y."/>
            <person name="Senoo K."/>
        </authorList>
    </citation>
    <scope>NUCLEOTIDE SEQUENCE [LARGE SCALE GENOMIC DNA]</scope>
    <source>
        <strain evidence="3">Red630</strain>
    </source>
</reference>
<keyword evidence="3" id="KW-1185">Reference proteome</keyword>
<feature type="domain" description="Calcineurin-like phosphoesterase" evidence="1">
    <location>
        <begin position="3"/>
        <end position="180"/>
    </location>
</feature>
<dbReference type="PANTHER" id="PTHR12905:SF0">
    <property type="entry name" value="CALCINEURIN-LIKE PHOSPHOESTERASE DOMAIN-CONTAINING PROTEIN"/>
    <property type="match status" value="1"/>
</dbReference>
<evidence type="ECO:0000259" key="1">
    <source>
        <dbReference type="Pfam" id="PF00149"/>
    </source>
</evidence>
<dbReference type="Proteomes" id="UP001162734">
    <property type="component" value="Chromosome"/>
</dbReference>
<dbReference type="EMBL" id="AP025592">
    <property type="protein sequence ID" value="BDG08588.1"/>
    <property type="molecule type" value="Genomic_DNA"/>
</dbReference>
<gene>
    <name evidence="2" type="ORF">AMPC_17010</name>
</gene>